<protein>
    <submittedName>
        <fullName evidence="1">Molybdopterin synthase subunit MoaD</fullName>
    </submittedName>
</protein>
<dbReference type="Proteomes" id="UP000320593">
    <property type="component" value="Unassembled WGS sequence"/>
</dbReference>
<name>A0A562SYA3_9HYPH</name>
<comment type="caution">
    <text evidence="1">The sequence shown here is derived from an EMBL/GenBank/DDBJ whole genome shotgun (WGS) entry which is preliminary data.</text>
</comment>
<dbReference type="EMBL" id="VLLF01000006">
    <property type="protein sequence ID" value="TWI86163.1"/>
    <property type="molecule type" value="Genomic_DNA"/>
</dbReference>
<evidence type="ECO:0000313" key="2">
    <source>
        <dbReference type="Proteomes" id="UP000320593"/>
    </source>
</evidence>
<dbReference type="Gene3D" id="3.10.20.30">
    <property type="match status" value="1"/>
</dbReference>
<dbReference type="CDD" id="cd00754">
    <property type="entry name" value="Ubl_MoaD"/>
    <property type="match status" value="1"/>
</dbReference>
<dbReference type="OrthoDB" id="9800712at2"/>
<dbReference type="InterPro" id="IPR003749">
    <property type="entry name" value="ThiS/MoaD-like"/>
</dbReference>
<gene>
    <name evidence="1" type="ORF">JM93_02871</name>
</gene>
<keyword evidence="2" id="KW-1185">Reference proteome</keyword>
<evidence type="ECO:0000313" key="1">
    <source>
        <dbReference type="EMBL" id="TWI86163.1"/>
    </source>
</evidence>
<dbReference type="InterPro" id="IPR012675">
    <property type="entry name" value="Beta-grasp_dom_sf"/>
</dbReference>
<reference evidence="1 2" key="1">
    <citation type="submission" date="2019-07" db="EMBL/GenBank/DDBJ databases">
        <title>Genomic Encyclopedia of Archaeal and Bacterial Type Strains, Phase II (KMG-II): from individual species to whole genera.</title>
        <authorList>
            <person name="Goeker M."/>
        </authorList>
    </citation>
    <scope>NUCLEOTIDE SEQUENCE [LARGE SCALE GENOMIC DNA]</scope>
    <source>
        <strain evidence="1 2">ATCC BAA-252</strain>
    </source>
</reference>
<proteinExistence type="predicted"/>
<dbReference type="RefSeq" id="WP_145344399.1">
    <property type="nucleotide sequence ID" value="NZ_SMLY01000074.1"/>
</dbReference>
<accession>A0A562SYA3</accession>
<dbReference type="NCBIfam" id="TIGR01682">
    <property type="entry name" value="moaD"/>
    <property type="match status" value="1"/>
</dbReference>
<sequence>MKIRYFAWVREKVGVEEETLELPADVTTVKDLIAHLKTLDDNHALALADEEVIRVALDQMHVEPHEPLGNTQEVALFPPMTGG</sequence>
<dbReference type="Pfam" id="PF02597">
    <property type="entry name" value="ThiS"/>
    <property type="match status" value="1"/>
</dbReference>
<dbReference type="SUPFAM" id="SSF54285">
    <property type="entry name" value="MoaD/ThiS"/>
    <property type="match status" value="1"/>
</dbReference>
<organism evidence="1 2">
    <name type="scientific">Roseibium hamelinense</name>
    <dbReference type="NCBI Taxonomy" id="150831"/>
    <lineage>
        <taxon>Bacteria</taxon>
        <taxon>Pseudomonadati</taxon>
        <taxon>Pseudomonadota</taxon>
        <taxon>Alphaproteobacteria</taxon>
        <taxon>Hyphomicrobiales</taxon>
        <taxon>Stappiaceae</taxon>
        <taxon>Roseibium</taxon>
    </lineage>
</organism>
<dbReference type="InterPro" id="IPR016155">
    <property type="entry name" value="Mopterin_synth/thiamin_S_b"/>
</dbReference>
<dbReference type="AlphaFoldDB" id="A0A562SYA3"/>